<organism evidence="1 2">
    <name type="scientific">Acorus calamus</name>
    <name type="common">Sweet flag</name>
    <dbReference type="NCBI Taxonomy" id="4465"/>
    <lineage>
        <taxon>Eukaryota</taxon>
        <taxon>Viridiplantae</taxon>
        <taxon>Streptophyta</taxon>
        <taxon>Embryophyta</taxon>
        <taxon>Tracheophyta</taxon>
        <taxon>Spermatophyta</taxon>
        <taxon>Magnoliopsida</taxon>
        <taxon>Liliopsida</taxon>
        <taxon>Acoraceae</taxon>
        <taxon>Acorus</taxon>
    </lineage>
</organism>
<dbReference type="Proteomes" id="UP001180020">
    <property type="component" value="Unassembled WGS sequence"/>
</dbReference>
<proteinExistence type="predicted"/>
<evidence type="ECO:0000313" key="1">
    <source>
        <dbReference type="EMBL" id="KAK1310655.1"/>
    </source>
</evidence>
<reference evidence="1" key="2">
    <citation type="submission" date="2023-06" db="EMBL/GenBank/DDBJ databases">
        <authorList>
            <person name="Ma L."/>
            <person name="Liu K.-W."/>
            <person name="Li Z."/>
            <person name="Hsiao Y.-Y."/>
            <person name="Qi Y."/>
            <person name="Fu T."/>
            <person name="Tang G."/>
            <person name="Zhang D."/>
            <person name="Sun W.-H."/>
            <person name="Liu D.-K."/>
            <person name="Li Y."/>
            <person name="Chen G.-Z."/>
            <person name="Liu X.-D."/>
            <person name="Liao X.-Y."/>
            <person name="Jiang Y.-T."/>
            <person name="Yu X."/>
            <person name="Hao Y."/>
            <person name="Huang J."/>
            <person name="Zhao X.-W."/>
            <person name="Ke S."/>
            <person name="Chen Y.-Y."/>
            <person name="Wu W.-L."/>
            <person name="Hsu J.-L."/>
            <person name="Lin Y.-F."/>
            <person name="Huang M.-D."/>
            <person name="Li C.-Y."/>
            <person name="Huang L."/>
            <person name="Wang Z.-W."/>
            <person name="Zhao X."/>
            <person name="Zhong W.-Y."/>
            <person name="Peng D.-H."/>
            <person name="Ahmad S."/>
            <person name="Lan S."/>
            <person name="Zhang J.-S."/>
            <person name="Tsai W.-C."/>
            <person name="Van De Peer Y."/>
            <person name="Liu Z.-J."/>
        </authorList>
    </citation>
    <scope>NUCLEOTIDE SEQUENCE</scope>
    <source>
        <strain evidence="1">CP</strain>
        <tissue evidence="1">Leaves</tissue>
    </source>
</reference>
<keyword evidence="2" id="KW-1185">Reference proteome</keyword>
<accession>A0AAV9EAU7</accession>
<gene>
    <name evidence="1" type="ORF">QJS10_CPA08g01155</name>
</gene>
<protein>
    <submittedName>
        <fullName evidence="1">Uncharacterized protein</fullName>
    </submittedName>
</protein>
<comment type="caution">
    <text evidence="1">The sequence shown here is derived from an EMBL/GenBank/DDBJ whole genome shotgun (WGS) entry which is preliminary data.</text>
</comment>
<dbReference type="EMBL" id="JAUJYO010000008">
    <property type="protein sequence ID" value="KAK1310655.1"/>
    <property type="molecule type" value="Genomic_DNA"/>
</dbReference>
<sequence>MENQLEDTGQGRVPYMVNALQPAITEANSVQLNVELVVETQLRDGIMFLDLGFNQQEMF</sequence>
<dbReference type="AlphaFoldDB" id="A0AAV9EAU7"/>
<reference evidence="1" key="1">
    <citation type="journal article" date="2023" name="Nat. Commun.">
        <title>Diploid and tetraploid genomes of Acorus and the evolution of monocots.</title>
        <authorList>
            <person name="Ma L."/>
            <person name="Liu K.W."/>
            <person name="Li Z."/>
            <person name="Hsiao Y.Y."/>
            <person name="Qi Y."/>
            <person name="Fu T."/>
            <person name="Tang G.D."/>
            <person name="Zhang D."/>
            <person name="Sun W.H."/>
            <person name="Liu D.K."/>
            <person name="Li Y."/>
            <person name="Chen G.Z."/>
            <person name="Liu X.D."/>
            <person name="Liao X.Y."/>
            <person name="Jiang Y.T."/>
            <person name="Yu X."/>
            <person name="Hao Y."/>
            <person name="Huang J."/>
            <person name="Zhao X.W."/>
            <person name="Ke S."/>
            <person name="Chen Y.Y."/>
            <person name="Wu W.L."/>
            <person name="Hsu J.L."/>
            <person name="Lin Y.F."/>
            <person name="Huang M.D."/>
            <person name="Li C.Y."/>
            <person name="Huang L."/>
            <person name="Wang Z.W."/>
            <person name="Zhao X."/>
            <person name="Zhong W.Y."/>
            <person name="Peng D.H."/>
            <person name="Ahmad S."/>
            <person name="Lan S."/>
            <person name="Zhang J.S."/>
            <person name="Tsai W.C."/>
            <person name="Van de Peer Y."/>
            <person name="Liu Z.J."/>
        </authorList>
    </citation>
    <scope>NUCLEOTIDE SEQUENCE</scope>
    <source>
        <strain evidence="1">CP</strain>
    </source>
</reference>
<name>A0AAV9EAU7_ACOCL</name>
<evidence type="ECO:0000313" key="2">
    <source>
        <dbReference type="Proteomes" id="UP001180020"/>
    </source>
</evidence>